<proteinExistence type="predicted"/>
<feature type="domain" description="DUF7689" evidence="2">
    <location>
        <begin position="128"/>
        <end position="229"/>
    </location>
</feature>
<feature type="region of interest" description="Disordered" evidence="1">
    <location>
        <begin position="1"/>
        <end position="52"/>
    </location>
</feature>
<dbReference type="AlphaFoldDB" id="A0A7X6RKD8"/>
<dbReference type="InterPro" id="IPR056106">
    <property type="entry name" value="DUF7689"/>
</dbReference>
<dbReference type="EMBL" id="JAAXPE010000031">
    <property type="protein sequence ID" value="NKY88549.1"/>
    <property type="molecule type" value="Genomic_DNA"/>
</dbReference>
<accession>A0A7X6RKD8</accession>
<dbReference type="RefSeq" id="WP_157171388.1">
    <property type="nucleotide sequence ID" value="NZ_CAWPHS010000025.1"/>
</dbReference>
<evidence type="ECO:0000259" key="2">
    <source>
        <dbReference type="Pfam" id="PF24738"/>
    </source>
</evidence>
<sequence>MSERIAESPQVYRDEDAELGRMAGRAADAGPNPATTASGPATKEPPGPSPDVDAQIARTGWATDPMTVRSHRTDAGLVIPPRTLLEAVATAPDEPWIFRTRAGLTELFRKNIRSGVRLDRLEPIQPINPNFNCHGFTFSRAGSAAWLPGRAVDDILSHNGFRQVAEAGSAVPGDVVVYRNARSEVTHSGVVARVASDDVYVLSKQGPLSVVEHRMHEVTDMYGRDVSIYHTDRPDGRFLAPVPGTECSTPPWPPAAADGEP</sequence>
<dbReference type="Proteomes" id="UP000523447">
    <property type="component" value="Unassembled WGS sequence"/>
</dbReference>
<feature type="region of interest" description="Disordered" evidence="1">
    <location>
        <begin position="242"/>
        <end position="261"/>
    </location>
</feature>
<evidence type="ECO:0000313" key="4">
    <source>
        <dbReference type="Proteomes" id="UP000523447"/>
    </source>
</evidence>
<keyword evidence="4" id="KW-1185">Reference proteome</keyword>
<organism evidence="3 4">
    <name type="scientific">Nocardia veterana</name>
    <dbReference type="NCBI Taxonomy" id="132249"/>
    <lineage>
        <taxon>Bacteria</taxon>
        <taxon>Bacillati</taxon>
        <taxon>Actinomycetota</taxon>
        <taxon>Actinomycetes</taxon>
        <taxon>Mycobacteriales</taxon>
        <taxon>Nocardiaceae</taxon>
        <taxon>Nocardia</taxon>
    </lineage>
</organism>
<gene>
    <name evidence="3" type="ORF">HGA07_23365</name>
</gene>
<evidence type="ECO:0000256" key="1">
    <source>
        <dbReference type="SAM" id="MobiDB-lite"/>
    </source>
</evidence>
<comment type="caution">
    <text evidence="3">The sequence shown here is derived from an EMBL/GenBank/DDBJ whole genome shotgun (WGS) entry which is preliminary data.</text>
</comment>
<evidence type="ECO:0000313" key="3">
    <source>
        <dbReference type="EMBL" id="NKY88549.1"/>
    </source>
</evidence>
<protein>
    <recommendedName>
        <fullName evidence="2">DUF7689 domain-containing protein</fullName>
    </recommendedName>
</protein>
<reference evidence="3 4" key="1">
    <citation type="submission" date="2020-04" db="EMBL/GenBank/DDBJ databases">
        <title>MicrobeNet Type strains.</title>
        <authorList>
            <person name="Nicholson A.C."/>
        </authorList>
    </citation>
    <scope>NUCLEOTIDE SEQUENCE [LARGE SCALE GENOMIC DNA]</scope>
    <source>
        <strain evidence="3 4">DSM 44445</strain>
    </source>
</reference>
<dbReference type="Pfam" id="PF24738">
    <property type="entry name" value="DUF7689"/>
    <property type="match status" value="1"/>
</dbReference>
<name>A0A7X6RKD8_9NOCA</name>